<sequence length="216" mass="24036">MITTVIFDMNGVITDDEDLHELATQKAFEKVGLTITPNIYRQYCLGRTDASAFVDLINDFNLKNQKVSSIITDKSILYQKLIASNLKIYPGVIELIENLYLKYTLALTTSSTFKEVKTVVNQLDIEDLFKVIVSSNDVKRGKPDPEPYLLTAEKLGVSSDNCVVIEDSENGVRSAIAAGMKCVEITNTEDSKNLLAADQIIEKYSEITEDLIKNLA</sequence>
<dbReference type="InterPro" id="IPR023198">
    <property type="entry name" value="PGP-like_dom2"/>
</dbReference>
<evidence type="ECO:0000256" key="3">
    <source>
        <dbReference type="ARBA" id="ARBA00022842"/>
    </source>
</evidence>
<dbReference type="Pfam" id="PF13419">
    <property type="entry name" value="HAD_2"/>
    <property type="match status" value="1"/>
</dbReference>
<gene>
    <name evidence="5" type="ORF">LCGC14_0292850</name>
</gene>
<dbReference type="Gene3D" id="3.40.50.1000">
    <property type="entry name" value="HAD superfamily/HAD-like"/>
    <property type="match status" value="1"/>
</dbReference>
<accession>A0A0F9WYG4</accession>
<name>A0A0F9WYG4_9ZZZZ</name>
<evidence type="ECO:0000313" key="5">
    <source>
        <dbReference type="EMBL" id="KKN84078.1"/>
    </source>
</evidence>
<dbReference type="SFLD" id="SFLDG01135">
    <property type="entry name" value="C1.5.6:_HAD__Beta-PGM__Phospha"/>
    <property type="match status" value="1"/>
</dbReference>
<dbReference type="PRINTS" id="PR00413">
    <property type="entry name" value="HADHALOGNASE"/>
</dbReference>
<dbReference type="EMBL" id="LAZR01000176">
    <property type="protein sequence ID" value="KKN84078.1"/>
    <property type="molecule type" value="Genomic_DNA"/>
</dbReference>
<comment type="caution">
    <text evidence="5">The sequence shown here is derived from an EMBL/GenBank/DDBJ whole genome shotgun (WGS) entry which is preliminary data.</text>
</comment>
<evidence type="ECO:0000256" key="2">
    <source>
        <dbReference type="ARBA" id="ARBA00022723"/>
    </source>
</evidence>
<dbReference type="AlphaFoldDB" id="A0A0F9WYG4"/>
<dbReference type="PANTHER" id="PTHR46193:SF18">
    <property type="entry name" value="HEXITOL PHOSPHATASE B"/>
    <property type="match status" value="1"/>
</dbReference>
<dbReference type="InterPro" id="IPR051600">
    <property type="entry name" value="Beta-PGM-like"/>
</dbReference>
<protein>
    <recommendedName>
        <fullName evidence="6">FCP1 homology domain-containing protein</fullName>
    </recommendedName>
</protein>
<dbReference type="SUPFAM" id="SSF56784">
    <property type="entry name" value="HAD-like"/>
    <property type="match status" value="1"/>
</dbReference>
<dbReference type="InterPro" id="IPR036412">
    <property type="entry name" value="HAD-like_sf"/>
</dbReference>
<dbReference type="SFLD" id="SFLDS00003">
    <property type="entry name" value="Haloacid_Dehalogenase"/>
    <property type="match status" value="1"/>
</dbReference>
<reference evidence="5" key="1">
    <citation type="journal article" date="2015" name="Nature">
        <title>Complex archaea that bridge the gap between prokaryotes and eukaryotes.</title>
        <authorList>
            <person name="Spang A."/>
            <person name="Saw J.H."/>
            <person name="Jorgensen S.L."/>
            <person name="Zaremba-Niedzwiedzka K."/>
            <person name="Martijn J."/>
            <person name="Lind A.E."/>
            <person name="van Eijk R."/>
            <person name="Schleper C."/>
            <person name="Guy L."/>
            <person name="Ettema T.J."/>
        </authorList>
    </citation>
    <scope>NUCLEOTIDE SEQUENCE</scope>
</reference>
<keyword evidence="3" id="KW-0460">Magnesium</keyword>
<comment type="cofactor">
    <cofactor evidence="1">
        <name>Mg(2+)</name>
        <dbReference type="ChEBI" id="CHEBI:18420"/>
    </cofactor>
</comment>
<evidence type="ECO:0008006" key="6">
    <source>
        <dbReference type="Google" id="ProtNLM"/>
    </source>
</evidence>
<dbReference type="InterPro" id="IPR023214">
    <property type="entry name" value="HAD_sf"/>
</dbReference>
<proteinExistence type="predicted"/>
<dbReference type="SFLD" id="SFLDG01129">
    <property type="entry name" value="C1.5:_HAD__Beta-PGM__Phosphata"/>
    <property type="match status" value="1"/>
</dbReference>
<evidence type="ECO:0000256" key="1">
    <source>
        <dbReference type="ARBA" id="ARBA00001946"/>
    </source>
</evidence>
<dbReference type="NCBIfam" id="TIGR01509">
    <property type="entry name" value="HAD-SF-IA-v3"/>
    <property type="match status" value="1"/>
</dbReference>
<dbReference type="NCBIfam" id="TIGR01549">
    <property type="entry name" value="HAD-SF-IA-v1"/>
    <property type="match status" value="1"/>
</dbReference>
<dbReference type="InterPro" id="IPR041492">
    <property type="entry name" value="HAD_2"/>
</dbReference>
<dbReference type="GO" id="GO:0046872">
    <property type="term" value="F:metal ion binding"/>
    <property type="evidence" value="ECO:0007669"/>
    <property type="project" value="UniProtKB-KW"/>
</dbReference>
<dbReference type="CDD" id="cd07505">
    <property type="entry name" value="HAD_BPGM-like"/>
    <property type="match status" value="1"/>
</dbReference>
<keyword evidence="4" id="KW-0119">Carbohydrate metabolism</keyword>
<organism evidence="5">
    <name type="scientific">marine sediment metagenome</name>
    <dbReference type="NCBI Taxonomy" id="412755"/>
    <lineage>
        <taxon>unclassified sequences</taxon>
        <taxon>metagenomes</taxon>
        <taxon>ecological metagenomes</taxon>
    </lineage>
</organism>
<keyword evidence="2" id="KW-0479">Metal-binding</keyword>
<dbReference type="GO" id="GO:0003824">
    <property type="term" value="F:catalytic activity"/>
    <property type="evidence" value="ECO:0007669"/>
    <property type="project" value="UniProtKB-ARBA"/>
</dbReference>
<evidence type="ECO:0000256" key="4">
    <source>
        <dbReference type="ARBA" id="ARBA00023277"/>
    </source>
</evidence>
<dbReference type="PANTHER" id="PTHR46193">
    <property type="entry name" value="6-PHOSPHOGLUCONATE PHOSPHATASE"/>
    <property type="match status" value="1"/>
</dbReference>
<dbReference type="Gene3D" id="1.10.150.240">
    <property type="entry name" value="Putative phosphatase, domain 2"/>
    <property type="match status" value="1"/>
</dbReference>
<dbReference type="InterPro" id="IPR006439">
    <property type="entry name" value="HAD-SF_hydro_IA"/>
</dbReference>